<dbReference type="Proteomes" id="UP001183246">
    <property type="component" value="Unassembled WGS sequence"/>
</dbReference>
<evidence type="ECO:0000256" key="1">
    <source>
        <dbReference type="SAM" id="Phobius"/>
    </source>
</evidence>
<dbReference type="RefSeq" id="WP_311707113.1">
    <property type="nucleotide sequence ID" value="NZ_JAVREL010000017.1"/>
</dbReference>
<feature type="transmembrane region" description="Helical" evidence="1">
    <location>
        <begin position="84"/>
        <end position="105"/>
    </location>
</feature>
<reference evidence="3" key="1">
    <citation type="submission" date="2023-07" db="EMBL/GenBank/DDBJ databases">
        <title>30 novel species of actinomycetes from the DSMZ collection.</title>
        <authorList>
            <person name="Nouioui I."/>
        </authorList>
    </citation>
    <scope>NUCLEOTIDE SEQUENCE [LARGE SCALE GENOMIC DNA]</scope>
    <source>
        <strain evidence="3">DSM 44938</strain>
    </source>
</reference>
<keyword evidence="1" id="KW-0812">Transmembrane</keyword>
<keyword evidence="3" id="KW-1185">Reference proteome</keyword>
<dbReference type="EMBL" id="JAVREL010000017">
    <property type="protein sequence ID" value="MDT0345978.1"/>
    <property type="molecule type" value="Genomic_DNA"/>
</dbReference>
<sequence>MVILTVLAATVTLLLAAAVTGVFFAFSVSVLPGLDAVGAGQAVASMRSINEKILNPVFLSAFLGVPVAAAATGALLLTQGHRAAGLAFLAAAAVYVLGVIAPTAAVNVPMNETLAALGSPDDAERAARAWVEFSPRWTRWNSLRGAFGGVTLLLAALGVHLWGRAVR</sequence>
<evidence type="ECO:0000313" key="2">
    <source>
        <dbReference type="EMBL" id="MDT0345978.1"/>
    </source>
</evidence>
<organism evidence="2 3">
    <name type="scientific">Streptomyces litchfieldiae</name>
    <dbReference type="NCBI Taxonomy" id="3075543"/>
    <lineage>
        <taxon>Bacteria</taxon>
        <taxon>Bacillati</taxon>
        <taxon>Actinomycetota</taxon>
        <taxon>Actinomycetes</taxon>
        <taxon>Kitasatosporales</taxon>
        <taxon>Streptomycetaceae</taxon>
        <taxon>Streptomyces</taxon>
    </lineage>
</organism>
<feature type="transmembrane region" description="Helical" evidence="1">
    <location>
        <begin position="143"/>
        <end position="163"/>
    </location>
</feature>
<dbReference type="InterPro" id="IPR013901">
    <property type="entry name" value="Anthrone_oxy"/>
</dbReference>
<keyword evidence="1" id="KW-1133">Transmembrane helix</keyword>
<name>A0ABU2MWF1_9ACTN</name>
<keyword evidence="1" id="KW-0472">Membrane</keyword>
<gene>
    <name evidence="2" type="ORF">RM590_25810</name>
</gene>
<accession>A0ABU2MWF1</accession>
<protein>
    <submittedName>
        <fullName evidence="2">Anthrone oxygenase family protein</fullName>
    </submittedName>
</protein>
<proteinExistence type="predicted"/>
<evidence type="ECO:0000313" key="3">
    <source>
        <dbReference type="Proteomes" id="UP001183246"/>
    </source>
</evidence>
<feature type="transmembrane region" description="Helical" evidence="1">
    <location>
        <begin position="57"/>
        <end position="77"/>
    </location>
</feature>
<comment type="caution">
    <text evidence="2">The sequence shown here is derived from an EMBL/GenBank/DDBJ whole genome shotgun (WGS) entry which is preliminary data.</text>
</comment>
<dbReference type="Pfam" id="PF08592">
    <property type="entry name" value="Anthrone_oxy"/>
    <property type="match status" value="1"/>
</dbReference>